<dbReference type="AlphaFoldDB" id="A0A0F8Z8Z7"/>
<dbReference type="PANTHER" id="PTHR43133">
    <property type="entry name" value="RNA POLYMERASE ECF-TYPE SIGMA FACTO"/>
    <property type="match status" value="1"/>
</dbReference>
<evidence type="ECO:0000256" key="4">
    <source>
        <dbReference type="ARBA" id="ARBA00023163"/>
    </source>
</evidence>
<keyword evidence="3" id="KW-0238">DNA-binding</keyword>
<dbReference type="InterPro" id="IPR013325">
    <property type="entry name" value="RNA_pol_sigma_r2"/>
</dbReference>
<dbReference type="EMBL" id="LAZR01052670">
    <property type="protein sequence ID" value="KKK82445.1"/>
    <property type="molecule type" value="Genomic_DNA"/>
</dbReference>
<evidence type="ECO:0000259" key="6">
    <source>
        <dbReference type="Pfam" id="PF04542"/>
    </source>
</evidence>
<dbReference type="SUPFAM" id="SSF88946">
    <property type="entry name" value="Sigma2 domain of RNA polymerase sigma factors"/>
    <property type="match status" value="1"/>
</dbReference>
<accession>A0A0F8Z8Z7</accession>
<sequence length="135" mass="15543">MQYDPMGRQGRRADLSSASPSGFCQQGNIDVGNEIDRVESREYNGIVENTDQADITACLNGDEDSYERLVRRYENEIAGVMWRFTRDKSVCIELVQDVFVEAYFSLSGFKGKGPFLHWLKKIATRVGYRFWKRKG</sequence>
<evidence type="ECO:0000256" key="1">
    <source>
        <dbReference type="ARBA" id="ARBA00023015"/>
    </source>
</evidence>
<feature type="non-terminal residue" evidence="7">
    <location>
        <position position="135"/>
    </location>
</feature>
<dbReference type="GO" id="GO:0003677">
    <property type="term" value="F:DNA binding"/>
    <property type="evidence" value="ECO:0007669"/>
    <property type="project" value="UniProtKB-KW"/>
</dbReference>
<feature type="domain" description="RNA polymerase sigma-70 region 2" evidence="6">
    <location>
        <begin position="69"/>
        <end position="134"/>
    </location>
</feature>
<keyword evidence="2" id="KW-0731">Sigma factor</keyword>
<gene>
    <name evidence="7" type="ORF">LCGC14_2803300</name>
</gene>
<name>A0A0F8Z8Z7_9ZZZZ</name>
<feature type="region of interest" description="Disordered" evidence="5">
    <location>
        <begin position="1"/>
        <end position="23"/>
    </location>
</feature>
<evidence type="ECO:0000313" key="7">
    <source>
        <dbReference type="EMBL" id="KKK82445.1"/>
    </source>
</evidence>
<reference evidence="7" key="1">
    <citation type="journal article" date="2015" name="Nature">
        <title>Complex archaea that bridge the gap between prokaryotes and eukaryotes.</title>
        <authorList>
            <person name="Spang A."/>
            <person name="Saw J.H."/>
            <person name="Jorgensen S.L."/>
            <person name="Zaremba-Niedzwiedzka K."/>
            <person name="Martijn J."/>
            <person name="Lind A.E."/>
            <person name="van Eijk R."/>
            <person name="Schleper C."/>
            <person name="Guy L."/>
            <person name="Ettema T.J."/>
        </authorList>
    </citation>
    <scope>NUCLEOTIDE SEQUENCE</scope>
</reference>
<comment type="caution">
    <text evidence="7">The sequence shown here is derived from an EMBL/GenBank/DDBJ whole genome shotgun (WGS) entry which is preliminary data.</text>
</comment>
<dbReference type="InterPro" id="IPR039425">
    <property type="entry name" value="RNA_pol_sigma-70-like"/>
</dbReference>
<dbReference type="GO" id="GO:0006352">
    <property type="term" value="P:DNA-templated transcription initiation"/>
    <property type="evidence" value="ECO:0007669"/>
    <property type="project" value="InterPro"/>
</dbReference>
<keyword evidence="1" id="KW-0805">Transcription regulation</keyword>
<dbReference type="GO" id="GO:0016987">
    <property type="term" value="F:sigma factor activity"/>
    <property type="evidence" value="ECO:0007669"/>
    <property type="project" value="UniProtKB-KW"/>
</dbReference>
<evidence type="ECO:0000256" key="3">
    <source>
        <dbReference type="ARBA" id="ARBA00023125"/>
    </source>
</evidence>
<keyword evidence="4" id="KW-0804">Transcription</keyword>
<proteinExistence type="predicted"/>
<dbReference type="Pfam" id="PF04542">
    <property type="entry name" value="Sigma70_r2"/>
    <property type="match status" value="1"/>
</dbReference>
<dbReference type="PANTHER" id="PTHR43133:SF8">
    <property type="entry name" value="RNA POLYMERASE SIGMA FACTOR HI_1459-RELATED"/>
    <property type="match status" value="1"/>
</dbReference>
<dbReference type="Gene3D" id="1.10.1740.10">
    <property type="match status" value="1"/>
</dbReference>
<protein>
    <recommendedName>
        <fullName evidence="6">RNA polymerase sigma-70 region 2 domain-containing protein</fullName>
    </recommendedName>
</protein>
<dbReference type="InterPro" id="IPR007627">
    <property type="entry name" value="RNA_pol_sigma70_r2"/>
</dbReference>
<evidence type="ECO:0000256" key="2">
    <source>
        <dbReference type="ARBA" id="ARBA00023082"/>
    </source>
</evidence>
<organism evidence="7">
    <name type="scientific">marine sediment metagenome</name>
    <dbReference type="NCBI Taxonomy" id="412755"/>
    <lineage>
        <taxon>unclassified sequences</taxon>
        <taxon>metagenomes</taxon>
        <taxon>ecological metagenomes</taxon>
    </lineage>
</organism>
<evidence type="ECO:0000256" key="5">
    <source>
        <dbReference type="SAM" id="MobiDB-lite"/>
    </source>
</evidence>